<dbReference type="FunFam" id="3.40.50.300:FF:001329">
    <property type="entry name" value="Small GTP-binding protein, putative"/>
    <property type="match status" value="1"/>
</dbReference>
<reference evidence="3" key="1">
    <citation type="journal article" date="2022" name="Nat. Microbiol.">
        <title>Unique mobile elements and scalable gene flow at the prokaryote-eukaryote boundary revealed by circularized Asgard archaea genomes.</title>
        <authorList>
            <person name="Wu F."/>
            <person name="Speth D.R."/>
            <person name="Philosof A."/>
            <person name="Cremiere A."/>
            <person name="Narayanan A."/>
            <person name="Barco R.A."/>
            <person name="Connon S.A."/>
            <person name="Amend J.P."/>
            <person name="Antoshechkin I.A."/>
            <person name="Orphan V.J."/>
        </authorList>
    </citation>
    <scope>NUCLEOTIDE SEQUENCE</scope>
    <source>
        <strain evidence="3">PM71</strain>
    </source>
</reference>
<dbReference type="NCBIfam" id="TIGR00231">
    <property type="entry name" value="small_GTP"/>
    <property type="match status" value="1"/>
</dbReference>
<dbReference type="SMART" id="SM00176">
    <property type="entry name" value="RAN"/>
    <property type="match status" value="1"/>
</dbReference>
<dbReference type="CDD" id="cd00154">
    <property type="entry name" value="Rab"/>
    <property type="match status" value="1"/>
</dbReference>
<proteinExistence type="predicted"/>
<dbReference type="InterPro" id="IPR027417">
    <property type="entry name" value="P-loop_NTPase"/>
</dbReference>
<accession>A0A9Y1BK57</accession>
<dbReference type="SMART" id="SM00173">
    <property type="entry name" value="RAS"/>
    <property type="match status" value="1"/>
</dbReference>
<keyword evidence="1" id="KW-0547">Nucleotide-binding</keyword>
<dbReference type="SMART" id="SM00174">
    <property type="entry name" value="RHO"/>
    <property type="match status" value="1"/>
</dbReference>
<dbReference type="SUPFAM" id="SSF52540">
    <property type="entry name" value="P-loop containing nucleoside triphosphate hydrolases"/>
    <property type="match status" value="1"/>
</dbReference>
<dbReference type="GO" id="GO:0005525">
    <property type="term" value="F:GTP binding"/>
    <property type="evidence" value="ECO:0007669"/>
    <property type="project" value="InterPro"/>
</dbReference>
<gene>
    <name evidence="3" type="ORF">K9W45_10850</name>
</gene>
<dbReference type="InterPro" id="IPR001806">
    <property type="entry name" value="Small_GTPase"/>
</dbReference>
<dbReference type="GO" id="GO:0003924">
    <property type="term" value="F:GTPase activity"/>
    <property type="evidence" value="ECO:0007669"/>
    <property type="project" value="InterPro"/>
</dbReference>
<dbReference type="AlphaFoldDB" id="A0A9Y1BK57"/>
<protein>
    <submittedName>
        <fullName evidence="3">GTP-binding protein</fullName>
    </submittedName>
</protein>
<dbReference type="SMART" id="SM00175">
    <property type="entry name" value="RAB"/>
    <property type="match status" value="1"/>
</dbReference>
<dbReference type="InterPro" id="IPR005225">
    <property type="entry name" value="Small_GTP-bd"/>
</dbReference>
<keyword evidence="2" id="KW-0175">Coiled coil</keyword>
<sequence>MTGKKWNFKIVLAGDGAVGKTSIRERYMGKGFTGDYLKTIGADFASKKVKVEDNDITFQIWDLAGQDSYSAVRSTFYKGAIAALLVFDIQDQQTMTNLRTWLEESIEGSNSGILVYFVIANKIDLPPENRRVSQKMAIEFCQRLMTETGINFYYSETSALTGQNIQETFDFLAYTLLEANNVKVTKKKELAPGIIDIKESMMESVSGEVEVSADEFNKLVKRVEKIEEKIETIQTILKQLVKKFK</sequence>
<evidence type="ECO:0000313" key="3">
    <source>
        <dbReference type="EMBL" id="UJG40326.1"/>
    </source>
</evidence>
<organism evidence="3">
    <name type="scientific">Candidatus Heimdallarchaeum aukensis</name>
    <dbReference type="NCBI Taxonomy" id="2876573"/>
    <lineage>
        <taxon>Archaea</taxon>
        <taxon>Promethearchaeati</taxon>
        <taxon>Candidatus Heimdallarchaeota</taxon>
        <taxon>Candidatus Heimdallarchaeia (ex Rinke et al. 2021) (nom. nud.)</taxon>
        <taxon>Candidatus Heimdallarchaeales</taxon>
        <taxon>Candidatus Heimdallarchaeaceae</taxon>
        <taxon>Candidatus Heimdallarchaeum</taxon>
    </lineage>
</organism>
<dbReference type="PROSITE" id="PS51419">
    <property type="entry name" value="RAB"/>
    <property type="match status" value="1"/>
</dbReference>
<name>A0A9Y1BK57_9ARCH</name>
<feature type="coiled-coil region" evidence="2">
    <location>
        <begin position="216"/>
        <end position="243"/>
    </location>
</feature>
<dbReference type="Gene3D" id="3.40.50.300">
    <property type="entry name" value="P-loop containing nucleotide triphosphate hydrolases"/>
    <property type="match status" value="1"/>
</dbReference>
<dbReference type="SMART" id="SM00177">
    <property type="entry name" value="ARF"/>
    <property type="match status" value="1"/>
</dbReference>
<dbReference type="PANTHER" id="PTHR47978">
    <property type="match status" value="1"/>
</dbReference>
<dbReference type="PRINTS" id="PR00449">
    <property type="entry name" value="RASTRNSFRMNG"/>
</dbReference>
<dbReference type="Proteomes" id="UP001201020">
    <property type="component" value="Chromosome"/>
</dbReference>
<dbReference type="EMBL" id="CP084166">
    <property type="protein sequence ID" value="UJG40326.1"/>
    <property type="molecule type" value="Genomic_DNA"/>
</dbReference>
<evidence type="ECO:0000256" key="1">
    <source>
        <dbReference type="ARBA" id="ARBA00022741"/>
    </source>
</evidence>
<evidence type="ECO:0000256" key="2">
    <source>
        <dbReference type="SAM" id="Coils"/>
    </source>
</evidence>
<dbReference type="PROSITE" id="PS51421">
    <property type="entry name" value="RAS"/>
    <property type="match status" value="1"/>
</dbReference>
<dbReference type="Pfam" id="PF00071">
    <property type="entry name" value="Ras"/>
    <property type="match status" value="1"/>
</dbReference>